<dbReference type="CDD" id="cd00090">
    <property type="entry name" value="HTH_ARSR"/>
    <property type="match status" value="1"/>
</dbReference>
<dbReference type="Proteomes" id="UP001165584">
    <property type="component" value="Unassembled WGS sequence"/>
</dbReference>
<evidence type="ECO:0000313" key="1">
    <source>
        <dbReference type="EMBL" id="MCS5718062.1"/>
    </source>
</evidence>
<dbReference type="SUPFAM" id="SSF46785">
    <property type="entry name" value="Winged helix' DNA-binding domain"/>
    <property type="match status" value="1"/>
</dbReference>
<accession>A0ABT2GPB6</accession>
<dbReference type="InterPro" id="IPR036388">
    <property type="entry name" value="WH-like_DNA-bd_sf"/>
</dbReference>
<dbReference type="CDD" id="cd05403">
    <property type="entry name" value="NT_KNTase_like"/>
    <property type="match status" value="1"/>
</dbReference>
<dbReference type="Gene3D" id="1.10.10.10">
    <property type="entry name" value="Winged helix-like DNA-binding domain superfamily/Winged helix DNA-binding domain"/>
    <property type="match status" value="1"/>
</dbReference>
<keyword evidence="2" id="KW-1185">Reference proteome</keyword>
<reference evidence="1" key="1">
    <citation type="submission" date="2022-08" db="EMBL/GenBank/DDBJ databases">
        <authorList>
            <person name="Deng Y."/>
            <person name="Han X.-F."/>
            <person name="Zhang Y.-Q."/>
        </authorList>
    </citation>
    <scope>NUCLEOTIDE SEQUENCE</scope>
    <source>
        <strain evidence="1">CPCC 205763</strain>
    </source>
</reference>
<name>A0ABT2GPB6_9MICO</name>
<organism evidence="1 2">
    <name type="scientific">Herbiconiux aconitum</name>
    <dbReference type="NCBI Taxonomy" id="2970913"/>
    <lineage>
        <taxon>Bacteria</taxon>
        <taxon>Bacillati</taxon>
        <taxon>Actinomycetota</taxon>
        <taxon>Actinomycetes</taxon>
        <taxon>Micrococcales</taxon>
        <taxon>Microbacteriaceae</taxon>
        <taxon>Herbiconiux</taxon>
    </lineage>
</organism>
<protein>
    <submittedName>
        <fullName evidence="1">ArsR family transcriptional regulator</fullName>
    </submittedName>
</protein>
<dbReference type="EMBL" id="JANLCM010000001">
    <property type="protein sequence ID" value="MCS5718062.1"/>
    <property type="molecule type" value="Genomic_DNA"/>
</dbReference>
<dbReference type="InterPro" id="IPR036390">
    <property type="entry name" value="WH_DNA-bd_sf"/>
</dbReference>
<comment type="caution">
    <text evidence="1">The sequence shown here is derived from an EMBL/GenBank/DDBJ whole genome shotgun (WGS) entry which is preliminary data.</text>
</comment>
<dbReference type="RefSeq" id="WP_259506759.1">
    <property type="nucleotide sequence ID" value="NZ_JANLCM010000001.1"/>
</dbReference>
<sequence>MKPNVPLLAPLLRSDTQGRLLAELYLFPERERTASQLARDVHTSLPTVLRELDRMVPMGFLTERFSGRNRYIRVNREHPLYNPVADIVRYSYGPLAILPGMLAPITGIEEAYVYGSWAARLAGEAGSDPQDVDVLVVGTPDRLEIFEAAERGSSALGREVNIRAVSRSAWDAGGDAFLRTVKARPLARLALPHPDAG</sequence>
<proteinExistence type="predicted"/>
<dbReference type="InterPro" id="IPR011991">
    <property type="entry name" value="ArsR-like_HTH"/>
</dbReference>
<evidence type="ECO:0000313" key="2">
    <source>
        <dbReference type="Proteomes" id="UP001165584"/>
    </source>
</evidence>
<gene>
    <name evidence="1" type="ORF">N1027_07910</name>
</gene>